<dbReference type="Pfam" id="PF04049">
    <property type="entry name" value="ANAPC8"/>
    <property type="match status" value="1"/>
</dbReference>
<evidence type="ECO:0000313" key="3">
    <source>
        <dbReference type="Proteomes" id="UP000734854"/>
    </source>
</evidence>
<name>A0A8J5FWH9_ZINOF</name>
<accession>A0A8J5FWH9</accession>
<feature type="domain" description="Cdc23" evidence="1">
    <location>
        <begin position="24"/>
        <end position="194"/>
    </location>
</feature>
<sequence length="202" mass="22032">MKQSASTLRTPMKFEIRMNSKESYRVELRSAARHLSDRGLYCAAKWFSIPILDFLDTIVMSNPLSLPGRALELLVDLNVLPSASPSAVSARASAGPSTSAASGFGSFSHLHPDASCRRCVRSDSSAPASAEAAVTPQGGVSYVSTPLPADDGFDGGSNDRYHLAKSYFDCREYRQDVYVLENQTGKKAVFFRCYPSTWYALL</sequence>
<dbReference type="InterPro" id="IPR007192">
    <property type="entry name" value="APC8"/>
</dbReference>
<proteinExistence type="predicted"/>
<organism evidence="2 3">
    <name type="scientific">Zingiber officinale</name>
    <name type="common">Ginger</name>
    <name type="synonym">Amomum zingiber</name>
    <dbReference type="NCBI Taxonomy" id="94328"/>
    <lineage>
        <taxon>Eukaryota</taxon>
        <taxon>Viridiplantae</taxon>
        <taxon>Streptophyta</taxon>
        <taxon>Embryophyta</taxon>
        <taxon>Tracheophyta</taxon>
        <taxon>Spermatophyta</taxon>
        <taxon>Magnoliopsida</taxon>
        <taxon>Liliopsida</taxon>
        <taxon>Zingiberales</taxon>
        <taxon>Zingiberaceae</taxon>
        <taxon>Zingiber</taxon>
    </lineage>
</organism>
<reference evidence="2 3" key="1">
    <citation type="submission" date="2020-08" db="EMBL/GenBank/DDBJ databases">
        <title>Plant Genome Project.</title>
        <authorList>
            <person name="Zhang R.-G."/>
        </authorList>
    </citation>
    <scope>NUCLEOTIDE SEQUENCE [LARGE SCALE GENOMIC DNA]</scope>
    <source>
        <tissue evidence="2">Rhizome</tissue>
    </source>
</reference>
<keyword evidence="3" id="KW-1185">Reference proteome</keyword>
<dbReference type="Proteomes" id="UP000734854">
    <property type="component" value="Unassembled WGS sequence"/>
</dbReference>
<comment type="caution">
    <text evidence="2">The sequence shown here is derived from an EMBL/GenBank/DDBJ whole genome shotgun (WGS) entry which is preliminary data.</text>
</comment>
<dbReference type="AlphaFoldDB" id="A0A8J5FWH9"/>
<dbReference type="Gene3D" id="1.25.40.10">
    <property type="entry name" value="Tetratricopeptide repeat domain"/>
    <property type="match status" value="1"/>
</dbReference>
<gene>
    <name evidence="2" type="ORF">ZIOFF_043402</name>
</gene>
<protein>
    <recommendedName>
        <fullName evidence="1">Cdc23 domain-containing protein</fullName>
    </recommendedName>
</protein>
<evidence type="ECO:0000259" key="1">
    <source>
        <dbReference type="Pfam" id="PF04049"/>
    </source>
</evidence>
<dbReference type="EMBL" id="JACMSC010000012">
    <property type="protein sequence ID" value="KAG6495576.1"/>
    <property type="molecule type" value="Genomic_DNA"/>
</dbReference>
<dbReference type="InterPro" id="IPR011990">
    <property type="entry name" value="TPR-like_helical_dom_sf"/>
</dbReference>
<evidence type="ECO:0000313" key="2">
    <source>
        <dbReference type="EMBL" id="KAG6495576.1"/>
    </source>
</evidence>
<dbReference type="GO" id="GO:0005680">
    <property type="term" value="C:anaphase-promoting complex"/>
    <property type="evidence" value="ECO:0007669"/>
    <property type="project" value="InterPro"/>
</dbReference>